<evidence type="ECO:0000313" key="8">
    <source>
        <dbReference type="Proteomes" id="UP000179807"/>
    </source>
</evidence>
<reference evidence="7" key="1">
    <citation type="submission" date="2016-10" db="EMBL/GenBank/DDBJ databases">
        <authorList>
            <person name="Benchimol M."/>
            <person name="Almeida L.G."/>
            <person name="Vasconcelos A.T."/>
            <person name="Perreira-Neves A."/>
            <person name="Rosa I.A."/>
            <person name="Tasca T."/>
            <person name="Bogo M.R."/>
            <person name="de Souza W."/>
        </authorList>
    </citation>
    <scope>NUCLEOTIDE SEQUENCE [LARGE SCALE GENOMIC DNA]</scope>
    <source>
        <strain evidence="7">K</strain>
    </source>
</reference>
<keyword evidence="1" id="KW-0723">Serine/threonine-protein kinase</keyword>
<dbReference type="VEuPathDB" id="TrichDB:TRFO_01840"/>
<dbReference type="GO" id="GO:0004674">
    <property type="term" value="F:protein serine/threonine kinase activity"/>
    <property type="evidence" value="ECO:0007669"/>
    <property type="project" value="UniProtKB-KW"/>
</dbReference>
<accession>A0A1J4JHZ6</accession>
<evidence type="ECO:0000313" key="7">
    <source>
        <dbReference type="EMBL" id="OHS98792.1"/>
    </source>
</evidence>
<evidence type="ECO:0000256" key="1">
    <source>
        <dbReference type="ARBA" id="ARBA00022527"/>
    </source>
</evidence>
<proteinExistence type="predicted"/>
<name>A0A1J4JHZ6_9EUKA</name>
<dbReference type="Gene3D" id="1.10.510.10">
    <property type="entry name" value="Transferase(Phosphotransferase) domain 1"/>
    <property type="match status" value="1"/>
</dbReference>
<dbReference type="AlphaFoldDB" id="A0A1J4JHZ6"/>
<gene>
    <name evidence="7" type="ORF">TRFO_01840</name>
</gene>
<keyword evidence="5" id="KW-0067">ATP-binding</keyword>
<dbReference type="EMBL" id="MLAK01001037">
    <property type="protein sequence ID" value="OHS98792.1"/>
    <property type="molecule type" value="Genomic_DNA"/>
</dbReference>
<dbReference type="RefSeq" id="XP_068351929.1">
    <property type="nucleotide sequence ID" value="XM_068490342.1"/>
</dbReference>
<dbReference type="PANTHER" id="PTHR24350">
    <property type="entry name" value="SERINE/THREONINE-PROTEIN KINASE IAL-RELATED"/>
    <property type="match status" value="1"/>
</dbReference>
<dbReference type="InterPro" id="IPR030616">
    <property type="entry name" value="Aur-like"/>
</dbReference>
<evidence type="ECO:0000259" key="6">
    <source>
        <dbReference type="PROSITE" id="PS50011"/>
    </source>
</evidence>
<dbReference type="OrthoDB" id="10252171at2759"/>
<dbReference type="InterPro" id="IPR011009">
    <property type="entry name" value="Kinase-like_dom_sf"/>
</dbReference>
<dbReference type="Pfam" id="PF00069">
    <property type="entry name" value="Pkinase"/>
    <property type="match status" value="1"/>
</dbReference>
<keyword evidence="8" id="KW-1185">Reference proteome</keyword>
<protein>
    <recommendedName>
        <fullName evidence="6">Protein kinase domain-containing protein</fullName>
    </recommendedName>
</protein>
<dbReference type="GO" id="GO:0005524">
    <property type="term" value="F:ATP binding"/>
    <property type="evidence" value="ECO:0007669"/>
    <property type="project" value="UniProtKB-KW"/>
</dbReference>
<feature type="domain" description="Protein kinase" evidence="6">
    <location>
        <begin position="1"/>
        <end position="84"/>
    </location>
</feature>
<dbReference type="InterPro" id="IPR000719">
    <property type="entry name" value="Prot_kinase_dom"/>
</dbReference>
<dbReference type="Proteomes" id="UP000179807">
    <property type="component" value="Unassembled WGS sequence"/>
</dbReference>
<keyword evidence="3" id="KW-0547">Nucleotide-binding</keyword>
<evidence type="ECO:0000256" key="3">
    <source>
        <dbReference type="ARBA" id="ARBA00022741"/>
    </source>
</evidence>
<evidence type="ECO:0000256" key="2">
    <source>
        <dbReference type="ARBA" id="ARBA00022679"/>
    </source>
</evidence>
<comment type="caution">
    <text evidence="7">The sequence shown here is derived from an EMBL/GenBank/DDBJ whole genome shotgun (WGS) entry which is preliminary data.</text>
</comment>
<sequence>MLLEQPYTQAADIWSAGILLYAINASCLPFEDSNMTRLIQKILHDDPVYPPSFSSSLTDLIQKMLTKDPSKRITLEGIRQHPWFTTDSKGATLTYNFSVLDRYRVIPDPLNFTPDPDIVDQLEQFGIDTAYLADYLTSNEINSVTAAYKMLVKNKNQEEMMGIMSDVILKRSDRSWSLLSVGSNEPKLNRITPEQRFASLPTINKIPSRGQNGMQLINLITPNLKTSKDKIKLRTSTGQPQVFVYRKPVPVPVPKK</sequence>
<evidence type="ECO:0000256" key="5">
    <source>
        <dbReference type="ARBA" id="ARBA00022840"/>
    </source>
</evidence>
<keyword evidence="2" id="KW-0808">Transferase</keyword>
<dbReference type="PROSITE" id="PS50011">
    <property type="entry name" value="PROTEIN_KINASE_DOM"/>
    <property type="match status" value="1"/>
</dbReference>
<dbReference type="SUPFAM" id="SSF56112">
    <property type="entry name" value="Protein kinase-like (PK-like)"/>
    <property type="match status" value="1"/>
</dbReference>
<keyword evidence="4" id="KW-0418">Kinase</keyword>
<evidence type="ECO:0000256" key="4">
    <source>
        <dbReference type="ARBA" id="ARBA00022777"/>
    </source>
</evidence>
<dbReference type="GeneID" id="94825046"/>
<organism evidence="7 8">
    <name type="scientific">Tritrichomonas foetus</name>
    <dbReference type="NCBI Taxonomy" id="1144522"/>
    <lineage>
        <taxon>Eukaryota</taxon>
        <taxon>Metamonada</taxon>
        <taxon>Parabasalia</taxon>
        <taxon>Tritrichomonadida</taxon>
        <taxon>Tritrichomonadidae</taxon>
        <taxon>Tritrichomonas</taxon>
    </lineage>
</organism>